<dbReference type="GO" id="GO:0055085">
    <property type="term" value="P:transmembrane transport"/>
    <property type="evidence" value="ECO:0007669"/>
    <property type="project" value="InterPro"/>
</dbReference>
<dbReference type="RefSeq" id="WP_059140245.1">
    <property type="nucleotide sequence ID" value="NZ_KQ130623.1"/>
</dbReference>
<dbReference type="EMBL" id="AZHO01000038">
    <property type="protein sequence ID" value="KMT57931.1"/>
    <property type="molecule type" value="Genomic_DNA"/>
</dbReference>
<feature type="transmembrane region" description="Helical" evidence="7">
    <location>
        <begin position="148"/>
        <end position="173"/>
    </location>
</feature>
<feature type="transmembrane region" description="Helical" evidence="7">
    <location>
        <begin position="75"/>
        <end position="104"/>
    </location>
</feature>
<evidence type="ECO:0000256" key="6">
    <source>
        <dbReference type="ARBA" id="ARBA00023136"/>
    </source>
</evidence>
<evidence type="ECO:0000256" key="5">
    <source>
        <dbReference type="ARBA" id="ARBA00022989"/>
    </source>
</evidence>
<feature type="transmembrane region" description="Helical" evidence="7">
    <location>
        <begin position="116"/>
        <end position="136"/>
    </location>
</feature>
<evidence type="ECO:0000256" key="1">
    <source>
        <dbReference type="ARBA" id="ARBA00004651"/>
    </source>
</evidence>
<evidence type="ECO:0000256" key="3">
    <source>
        <dbReference type="ARBA" id="ARBA00022475"/>
    </source>
</evidence>
<name>A0A0J8J0U6_9LIST</name>
<dbReference type="Pfam" id="PF03600">
    <property type="entry name" value="CitMHS"/>
    <property type="match status" value="1"/>
</dbReference>
<keyword evidence="2" id="KW-0813">Transport</keyword>
<evidence type="ECO:0000259" key="8">
    <source>
        <dbReference type="Pfam" id="PF03600"/>
    </source>
</evidence>
<dbReference type="Proteomes" id="UP000052258">
    <property type="component" value="Unassembled WGS sequence"/>
</dbReference>
<feature type="transmembrane region" description="Helical" evidence="7">
    <location>
        <begin position="308"/>
        <end position="328"/>
    </location>
</feature>
<evidence type="ECO:0000256" key="7">
    <source>
        <dbReference type="SAM" id="Phobius"/>
    </source>
</evidence>
<dbReference type="InterPro" id="IPR004680">
    <property type="entry name" value="Cit_transptr-like_dom"/>
</dbReference>
<evidence type="ECO:0000256" key="4">
    <source>
        <dbReference type="ARBA" id="ARBA00022692"/>
    </source>
</evidence>
<dbReference type="PANTHER" id="PTHR43302">
    <property type="entry name" value="TRANSPORTER ARSB-RELATED"/>
    <property type="match status" value="1"/>
</dbReference>
<proteinExistence type="predicted"/>
<dbReference type="GO" id="GO:0005886">
    <property type="term" value="C:plasma membrane"/>
    <property type="evidence" value="ECO:0007669"/>
    <property type="project" value="UniProtKB-SubCell"/>
</dbReference>
<reference evidence="9 10" key="1">
    <citation type="journal article" date="2015" name="Genome Biol. Evol.">
        <title>Comparative Genomics of Listeria Sensu Lato: Genus-Wide Differences in Evolutionary Dynamics and the Progressive Gain of Complex, Potentially Pathogenicity-Related Traits through Lateral Gene Transfer.</title>
        <authorList>
            <person name="Chiara M."/>
            <person name="Caruso M."/>
            <person name="D'Erchia A.M."/>
            <person name="Manzari C."/>
            <person name="Fraccalvieri R."/>
            <person name="Goffredo E."/>
            <person name="Latorre L."/>
            <person name="Miccolupo A."/>
            <person name="Padalino I."/>
            <person name="Santagada G."/>
            <person name="Chiocco D."/>
            <person name="Pesole G."/>
            <person name="Horner D.S."/>
            <person name="Parisi A."/>
        </authorList>
    </citation>
    <scope>NUCLEOTIDE SEQUENCE [LARGE SCALE GENOMIC DNA]</scope>
    <source>
        <strain evidence="9 10">1991</strain>
    </source>
</reference>
<gene>
    <name evidence="9" type="ORF">X560_2629</name>
</gene>
<feature type="transmembrane region" description="Helical" evidence="7">
    <location>
        <begin position="242"/>
        <end position="259"/>
    </location>
</feature>
<sequence length="369" mass="41540">MRTIDFFKKDFIFTISLLLALIFSIFGKFDVTFIDLKTIFSLFGLMIVVKAFERLGILAVLAEKIIQLSKTTRHLVGYLILLSFFSSMFLTNDVAILSLIPIFITIVRKVKDFPNIAYSVVLFIMAANLGSSLLPFGNPQNLFLYSYYHLTIIQFISWMLPLALFSLIILFFLHLKIPKQTLSIQKKTSRPSFENKKLFLPGLSFLLMVLAVIGIVPYIYVVPLIFVAFFLGDKKVLAKLDYRLLGTFVFFFIIVGNLTEWEVLIDTLPAIFLHPLTSLFGAAFVSQVISNVPAAILIAPFGSEVQAVLLGVNVGGIGTLIASLANLIGFRLFQLYMPHLKVAFLKKFTWLNLLVFIVLLLASAIFICY</sequence>
<feature type="transmembrane region" description="Helical" evidence="7">
    <location>
        <begin position="12"/>
        <end position="34"/>
    </location>
</feature>
<feature type="transmembrane region" description="Helical" evidence="7">
    <location>
        <begin position="348"/>
        <end position="368"/>
    </location>
</feature>
<accession>A0A0J8J0U6</accession>
<protein>
    <recommendedName>
        <fullName evidence="8">Citrate transporter-like domain-containing protein</fullName>
    </recommendedName>
</protein>
<organism evidence="9 10">
    <name type="scientific">Listeria fleischmannii 1991</name>
    <dbReference type="NCBI Taxonomy" id="1430899"/>
    <lineage>
        <taxon>Bacteria</taxon>
        <taxon>Bacillati</taxon>
        <taxon>Bacillota</taxon>
        <taxon>Bacilli</taxon>
        <taxon>Bacillales</taxon>
        <taxon>Listeriaceae</taxon>
        <taxon>Listeria</taxon>
    </lineage>
</organism>
<feature type="transmembrane region" description="Helical" evidence="7">
    <location>
        <begin position="40"/>
        <end position="63"/>
    </location>
</feature>
<keyword evidence="10" id="KW-1185">Reference proteome</keyword>
<keyword evidence="4 7" id="KW-0812">Transmembrane</keyword>
<evidence type="ECO:0000313" key="10">
    <source>
        <dbReference type="Proteomes" id="UP000052258"/>
    </source>
</evidence>
<evidence type="ECO:0000313" key="9">
    <source>
        <dbReference type="EMBL" id="KMT57931.1"/>
    </source>
</evidence>
<evidence type="ECO:0000256" key="2">
    <source>
        <dbReference type="ARBA" id="ARBA00022448"/>
    </source>
</evidence>
<keyword evidence="3" id="KW-1003">Cell membrane</keyword>
<feature type="transmembrane region" description="Helical" evidence="7">
    <location>
        <begin position="279"/>
        <end position="301"/>
    </location>
</feature>
<keyword evidence="6 7" id="KW-0472">Membrane</keyword>
<feature type="domain" description="Citrate transporter-like" evidence="8">
    <location>
        <begin position="15"/>
        <end position="301"/>
    </location>
</feature>
<dbReference type="PATRIC" id="fig|1430899.3.peg.2680"/>
<dbReference type="AlphaFoldDB" id="A0A0J8J0U6"/>
<dbReference type="OrthoDB" id="3177666at2"/>
<keyword evidence="5 7" id="KW-1133">Transmembrane helix</keyword>
<dbReference type="PANTHER" id="PTHR43302:SF5">
    <property type="entry name" value="TRANSPORTER ARSB-RELATED"/>
    <property type="match status" value="1"/>
</dbReference>
<comment type="subcellular location">
    <subcellularLocation>
        <location evidence="1">Cell membrane</location>
        <topology evidence="1">Multi-pass membrane protein</topology>
    </subcellularLocation>
</comment>
<comment type="caution">
    <text evidence="9">The sequence shown here is derived from an EMBL/GenBank/DDBJ whole genome shotgun (WGS) entry which is preliminary data.</text>
</comment>
<feature type="transmembrane region" description="Helical" evidence="7">
    <location>
        <begin position="205"/>
        <end position="230"/>
    </location>
</feature>